<accession>A0A0R1GW97</accession>
<feature type="disulfide bond" description="Redox-active" evidence="6">
    <location>
        <begin position="239"/>
        <end position="241"/>
    </location>
</feature>
<dbReference type="InterPro" id="IPR000397">
    <property type="entry name" value="Heat_shock_Hsp33"/>
</dbReference>
<dbReference type="GO" id="GO:0005737">
    <property type="term" value="C:cytoplasm"/>
    <property type="evidence" value="ECO:0007669"/>
    <property type="project" value="UniProtKB-SubCell"/>
</dbReference>
<keyword evidence="1 6" id="KW-0963">Cytoplasm</keyword>
<protein>
    <recommendedName>
        <fullName evidence="6">33 kDa chaperonin</fullName>
    </recommendedName>
    <alternativeName>
        <fullName evidence="6">Heat shock protein 33 homolog</fullName>
        <shortName evidence="6">HSP33</shortName>
    </alternativeName>
</protein>
<gene>
    <name evidence="6" type="primary">hslO</name>
    <name evidence="7" type="ORF">FC62_GL000761</name>
</gene>
<proteinExistence type="inferred from homology"/>
<reference evidence="7 8" key="1">
    <citation type="journal article" date="2015" name="Genome Announc.">
        <title>Expanding the biotechnology potential of lactobacilli through comparative genomics of 213 strains and associated genera.</title>
        <authorList>
            <person name="Sun Z."/>
            <person name="Harris H.M."/>
            <person name="McCann A."/>
            <person name="Guo C."/>
            <person name="Argimon S."/>
            <person name="Zhang W."/>
            <person name="Yang X."/>
            <person name="Jeffery I.B."/>
            <person name="Cooney J.C."/>
            <person name="Kagawa T.F."/>
            <person name="Liu W."/>
            <person name="Song Y."/>
            <person name="Salvetti E."/>
            <person name="Wrobel A."/>
            <person name="Rasinkangas P."/>
            <person name="Parkhill J."/>
            <person name="Rea M.C."/>
            <person name="O'Sullivan O."/>
            <person name="Ritari J."/>
            <person name="Douillard F.P."/>
            <person name="Paul Ross R."/>
            <person name="Yang R."/>
            <person name="Briner A.E."/>
            <person name="Felis G.E."/>
            <person name="de Vos W.M."/>
            <person name="Barrangou R."/>
            <person name="Klaenhammer T.R."/>
            <person name="Caufield P.W."/>
            <person name="Cui Y."/>
            <person name="Zhang H."/>
            <person name="O'Toole P.W."/>
        </authorList>
    </citation>
    <scope>NUCLEOTIDE SEQUENCE [LARGE SCALE GENOMIC DNA]</scope>
    <source>
        <strain evidence="7 8">DSM 20534</strain>
    </source>
</reference>
<dbReference type="SUPFAM" id="SSF118352">
    <property type="entry name" value="HSP33 redox switch-like"/>
    <property type="match status" value="1"/>
</dbReference>
<dbReference type="HAMAP" id="MF_00117">
    <property type="entry name" value="HslO"/>
    <property type="match status" value="1"/>
</dbReference>
<evidence type="ECO:0000256" key="5">
    <source>
        <dbReference type="ARBA" id="ARBA00023284"/>
    </source>
</evidence>
<dbReference type="GO" id="GO:0051082">
    <property type="term" value="F:unfolded protein binding"/>
    <property type="evidence" value="ECO:0007669"/>
    <property type="project" value="UniProtKB-UniRule"/>
</dbReference>
<keyword evidence="8" id="KW-1185">Reference proteome</keyword>
<evidence type="ECO:0000256" key="6">
    <source>
        <dbReference type="HAMAP-Rule" id="MF_00117"/>
    </source>
</evidence>
<dbReference type="NCBIfam" id="NF001033">
    <property type="entry name" value="PRK00114.1"/>
    <property type="match status" value="1"/>
</dbReference>
<dbReference type="RefSeq" id="WP_054745323.1">
    <property type="nucleotide sequence ID" value="NZ_AZCV01000002.1"/>
</dbReference>
<dbReference type="Proteomes" id="UP000050909">
    <property type="component" value="Unassembled WGS sequence"/>
</dbReference>
<evidence type="ECO:0000256" key="4">
    <source>
        <dbReference type="ARBA" id="ARBA00023186"/>
    </source>
</evidence>
<evidence type="ECO:0000313" key="7">
    <source>
        <dbReference type="EMBL" id="KRK37993.1"/>
    </source>
</evidence>
<comment type="caution">
    <text evidence="7">The sequence shown here is derived from an EMBL/GenBank/DDBJ whole genome shotgun (WGS) entry which is preliminary data.</text>
</comment>
<evidence type="ECO:0000256" key="2">
    <source>
        <dbReference type="ARBA" id="ARBA00022833"/>
    </source>
</evidence>
<feature type="disulfide bond" description="Redox-active" evidence="6">
    <location>
        <begin position="272"/>
        <end position="275"/>
    </location>
</feature>
<evidence type="ECO:0000256" key="3">
    <source>
        <dbReference type="ARBA" id="ARBA00023157"/>
    </source>
</evidence>
<dbReference type="EMBL" id="AZCV01000002">
    <property type="protein sequence ID" value="KRK37993.1"/>
    <property type="molecule type" value="Genomic_DNA"/>
</dbReference>
<dbReference type="Gene3D" id="3.90.1280.10">
    <property type="entry name" value="HSP33 redox switch-like"/>
    <property type="match status" value="1"/>
</dbReference>
<keyword evidence="2 6" id="KW-0862">Zinc</keyword>
<comment type="function">
    <text evidence="6">Redox regulated molecular chaperone. Protects both thermally unfolding and oxidatively damaged proteins from irreversible aggregation. Plays an important role in the bacterial defense system toward oxidative stress.</text>
</comment>
<comment type="similarity">
    <text evidence="6">Belongs to the HSP33 family.</text>
</comment>
<sequence length="293" mass="31213">MDEKTDYLVKGIDGTKNFRAIALRTTNLVEDAHSRHDTWSASSAALGRTLTGTILLAAAELTDDEELTVRIQGDGPVGGIVATGKADYTVKGYIQNAHVALPTTKAGKIDVGRAVGQGLLAVTKDLGLKEPFTGQSALISGEIAEDLTYYLAQSEQIPSSVGLAVFVNPNESIGAAGGFILQALPGATEAQITTVEQRIKNLRPLSEQFLAGVTPEQLLAQILGDDCKLLETSPVAFECDCSKEKFGKIIATLARKDLLEMVNEDHGAEASCKFCGNHYEFSEAELQQMLSAK</sequence>
<dbReference type="PANTHER" id="PTHR30111">
    <property type="entry name" value="33 KDA CHAPERONIN"/>
    <property type="match status" value="1"/>
</dbReference>
<dbReference type="InterPro" id="IPR016153">
    <property type="entry name" value="Heat_shock_Hsp33_N"/>
</dbReference>
<organism evidence="7 8">
    <name type="scientific">Amylolactobacillus amylotrophicus DSM 20534</name>
    <dbReference type="NCBI Taxonomy" id="1423722"/>
    <lineage>
        <taxon>Bacteria</taxon>
        <taxon>Bacillati</taxon>
        <taxon>Bacillota</taxon>
        <taxon>Bacilli</taxon>
        <taxon>Lactobacillales</taxon>
        <taxon>Lactobacillaceae</taxon>
        <taxon>Amylolactobacillus</taxon>
    </lineage>
</organism>
<comment type="subcellular location">
    <subcellularLocation>
        <location evidence="6">Cytoplasm</location>
    </subcellularLocation>
</comment>
<dbReference type="InterPro" id="IPR016154">
    <property type="entry name" value="Heat_shock_Hsp33_C"/>
</dbReference>
<dbReference type="CDD" id="cd00498">
    <property type="entry name" value="Hsp33"/>
    <property type="match status" value="1"/>
</dbReference>
<evidence type="ECO:0000256" key="1">
    <source>
        <dbReference type="ARBA" id="ARBA00022490"/>
    </source>
</evidence>
<dbReference type="PATRIC" id="fig|1423722.3.peg.779"/>
<keyword evidence="5 6" id="KW-0676">Redox-active center</keyword>
<dbReference type="Pfam" id="PF01430">
    <property type="entry name" value="HSP33"/>
    <property type="match status" value="1"/>
</dbReference>
<dbReference type="Gene3D" id="3.55.30.10">
    <property type="entry name" value="Hsp33 domain"/>
    <property type="match status" value="1"/>
</dbReference>
<dbReference type="AlphaFoldDB" id="A0A0R1GW97"/>
<keyword evidence="3 6" id="KW-1015">Disulfide bond</keyword>
<dbReference type="GO" id="GO:0042026">
    <property type="term" value="P:protein refolding"/>
    <property type="evidence" value="ECO:0007669"/>
    <property type="project" value="TreeGrafter"/>
</dbReference>
<dbReference type="PIRSF" id="PIRSF005261">
    <property type="entry name" value="Heat_shock_Hsp33"/>
    <property type="match status" value="1"/>
</dbReference>
<name>A0A0R1GW97_9LACO</name>
<keyword evidence="4 6" id="KW-0143">Chaperone</keyword>
<dbReference type="PANTHER" id="PTHR30111:SF1">
    <property type="entry name" value="33 KDA CHAPERONIN"/>
    <property type="match status" value="1"/>
</dbReference>
<comment type="PTM">
    <text evidence="6">Under oxidizing conditions two disulfide bonds are formed involving the reactive cysteines. Under reducing conditions zinc is bound to the reactive cysteines and the protein is inactive.</text>
</comment>
<dbReference type="SUPFAM" id="SSF64397">
    <property type="entry name" value="Hsp33 domain"/>
    <property type="match status" value="1"/>
</dbReference>
<evidence type="ECO:0000313" key="8">
    <source>
        <dbReference type="Proteomes" id="UP000050909"/>
    </source>
</evidence>
<dbReference type="GO" id="GO:0044183">
    <property type="term" value="F:protein folding chaperone"/>
    <property type="evidence" value="ECO:0007669"/>
    <property type="project" value="TreeGrafter"/>
</dbReference>